<dbReference type="Gene3D" id="3.40.225.10">
    <property type="entry name" value="Class II aldolase/adducin N-terminal domain"/>
    <property type="match status" value="1"/>
</dbReference>
<dbReference type="Pfam" id="PF00596">
    <property type="entry name" value="Aldolase_II"/>
    <property type="match status" value="1"/>
</dbReference>
<keyword evidence="2" id="KW-0456">Lyase</keyword>
<dbReference type="InterPro" id="IPR050197">
    <property type="entry name" value="Aldolase_class_II_sugar_metab"/>
</dbReference>
<sequence length="215" mass="22747">MTTQAQLVTRAADTLFINGVMSHTGHANLSARLEGEKMLLTIDGHVRNLTEDRLATVSLDGTVLEGELDPTNAEIVAMHSEVYKIRPEVGGIIHTHSPHLLAFAMANVALPCRYEALLRWGQATDVPVAPWAPRGSQDSVSSIIDLIKANPETHAVLLGNHGVLVFGTDPVATAQLLTVLEEAAEAELAAVSLGGATSLPATALEAIRAAMARVR</sequence>
<comment type="caution">
    <text evidence="4">The sequence shown here is derived from an EMBL/GenBank/DDBJ whole genome shotgun (WGS) entry which is preliminary data.</text>
</comment>
<evidence type="ECO:0000313" key="4">
    <source>
        <dbReference type="EMBL" id="MEX6428999.1"/>
    </source>
</evidence>
<dbReference type="InterPro" id="IPR001303">
    <property type="entry name" value="Aldolase_II/adducin_N"/>
</dbReference>
<reference evidence="4 5" key="1">
    <citation type="submission" date="2024-07" db="EMBL/GenBank/DDBJ databases">
        <title>Draft Genome Sequence of Ferrimicrobium acidiphilum Strain YE2023, Isolated from a Pulp of Bioleach Reactor.</title>
        <authorList>
            <person name="Elkina Y.A."/>
            <person name="Bulaeva A.G."/>
            <person name="Beletsky A.V."/>
            <person name="Mardanov A.V."/>
        </authorList>
    </citation>
    <scope>NUCLEOTIDE SEQUENCE [LARGE SCALE GENOMIC DNA]</scope>
    <source>
        <strain evidence="4 5">YE2023</strain>
    </source>
</reference>
<feature type="domain" description="Class II aldolase/adducin N-terminal" evidence="3">
    <location>
        <begin position="6"/>
        <end position="188"/>
    </location>
</feature>
<evidence type="ECO:0000259" key="3">
    <source>
        <dbReference type="SMART" id="SM01007"/>
    </source>
</evidence>
<organism evidence="4 5">
    <name type="scientific">Ferrimicrobium acidiphilum</name>
    <dbReference type="NCBI Taxonomy" id="121039"/>
    <lineage>
        <taxon>Bacteria</taxon>
        <taxon>Bacillati</taxon>
        <taxon>Actinomycetota</taxon>
        <taxon>Acidimicrobiia</taxon>
        <taxon>Acidimicrobiales</taxon>
        <taxon>Acidimicrobiaceae</taxon>
        <taxon>Ferrimicrobium</taxon>
    </lineage>
</organism>
<protein>
    <submittedName>
        <fullName evidence="4">Class II aldolase/adducin family protein</fullName>
    </submittedName>
</protein>
<dbReference type="InterPro" id="IPR036409">
    <property type="entry name" value="Aldolase_II/adducin_N_sf"/>
</dbReference>
<dbReference type="RefSeq" id="WP_298387485.1">
    <property type="nucleotide sequence ID" value="NZ_JBFSHR010000009.1"/>
</dbReference>
<dbReference type="Proteomes" id="UP001560267">
    <property type="component" value="Unassembled WGS sequence"/>
</dbReference>
<evidence type="ECO:0000256" key="1">
    <source>
        <dbReference type="ARBA" id="ARBA00022723"/>
    </source>
</evidence>
<gene>
    <name evidence="4" type="ORF">AB6A68_04015</name>
</gene>
<accession>A0ABV3Y3E5</accession>
<keyword evidence="5" id="KW-1185">Reference proteome</keyword>
<name>A0ABV3Y3E5_9ACTN</name>
<evidence type="ECO:0000256" key="2">
    <source>
        <dbReference type="ARBA" id="ARBA00023239"/>
    </source>
</evidence>
<evidence type="ECO:0000313" key="5">
    <source>
        <dbReference type="Proteomes" id="UP001560267"/>
    </source>
</evidence>
<dbReference type="SMART" id="SM01007">
    <property type="entry name" value="Aldolase_II"/>
    <property type="match status" value="1"/>
</dbReference>
<dbReference type="PANTHER" id="PTHR22789:SF0">
    <property type="entry name" value="3-OXO-TETRONATE 4-PHOSPHATE DECARBOXYLASE-RELATED"/>
    <property type="match status" value="1"/>
</dbReference>
<dbReference type="SUPFAM" id="SSF53639">
    <property type="entry name" value="AraD/HMP-PK domain-like"/>
    <property type="match status" value="1"/>
</dbReference>
<keyword evidence="1" id="KW-0479">Metal-binding</keyword>
<dbReference type="EMBL" id="JBFSHR010000009">
    <property type="protein sequence ID" value="MEX6428999.1"/>
    <property type="molecule type" value="Genomic_DNA"/>
</dbReference>
<dbReference type="PANTHER" id="PTHR22789">
    <property type="entry name" value="FUCULOSE PHOSPHATE ALDOLASE"/>
    <property type="match status" value="1"/>
</dbReference>
<proteinExistence type="predicted"/>